<dbReference type="EMBL" id="JBHZPZ010000001">
    <property type="protein sequence ID" value="MFE3866589.1"/>
    <property type="molecule type" value="Genomic_DNA"/>
</dbReference>
<proteinExistence type="predicted"/>
<evidence type="ECO:0000313" key="2">
    <source>
        <dbReference type="Proteomes" id="UP001600109"/>
    </source>
</evidence>
<protein>
    <submittedName>
        <fullName evidence="1">Oxidoreductase</fullName>
    </submittedName>
</protein>
<sequence length="354" mass="39325">MKNFFLTVLFFGCLCSCKTADYSGKKSLGMNYQSVQIDTLFQDKISIRAIVIDGNKVWYAADNSKFGFFDLEKNKKTESTTGDDKSKAEFRSIAQTAKNIFILNVSNPALLYKIPKDGSEKKLVYQENHEKVFYDCLQFWNDAEGIAIGDPITNCFNIITTRDGGNSWNKIPYDRLPKLAEGEAAFAASNTNIVIKGNKTWIVSGGKKARVFYSSDKGNSWEVFETPIIQGKTMTGIFTADFYDSKKGFIAGGNYELLNQNFGNKASTIDGGKTWELRAENQGYGYASCVQYVPNSNGKALVTVGASGLYYSSDSGNTWKQLATDSSLYTIRFIDNHTAIAAGKNKIIRINFKN</sequence>
<dbReference type="PANTHER" id="PTHR47199:SF2">
    <property type="entry name" value="PHOTOSYSTEM II STABILITY_ASSEMBLY FACTOR HCF136, CHLOROPLASTIC"/>
    <property type="match status" value="1"/>
</dbReference>
<organism evidence="1 2">
    <name type="scientific">Flavobacterium xylosi</name>
    <dbReference type="NCBI Taxonomy" id="3230415"/>
    <lineage>
        <taxon>Bacteria</taxon>
        <taxon>Pseudomonadati</taxon>
        <taxon>Bacteroidota</taxon>
        <taxon>Flavobacteriia</taxon>
        <taxon>Flavobacteriales</taxon>
        <taxon>Flavobacteriaceae</taxon>
        <taxon>Flavobacterium</taxon>
    </lineage>
</organism>
<name>A0ABW6HRF8_9FLAO</name>
<evidence type="ECO:0000313" key="1">
    <source>
        <dbReference type="EMBL" id="MFE3866589.1"/>
    </source>
</evidence>
<accession>A0ABW6HRF8</accession>
<reference evidence="1 2" key="1">
    <citation type="submission" date="2024-06" db="EMBL/GenBank/DDBJ databases">
        <title>Flavobacterium spp. isolated from glacier.</title>
        <authorList>
            <person name="Han D."/>
        </authorList>
    </citation>
    <scope>NUCLEOTIDE SEQUENCE [LARGE SCALE GENOMIC DNA]</scope>
    <source>
        <strain evidence="1 2">LS2P90</strain>
    </source>
</reference>
<dbReference type="CDD" id="cd15482">
    <property type="entry name" value="Sialidase_non-viral"/>
    <property type="match status" value="1"/>
</dbReference>
<dbReference type="PANTHER" id="PTHR47199">
    <property type="entry name" value="PHOTOSYSTEM II STABILITY/ASSEMBLY FACTOR HCF136, CHLOROPLASTIC"/>
    <property type="match status" value="1"/>
</dbReference>
<keyword evidence="2" id="KW-1185">Reference proteome</keyword>
<dbReference type="SUPFAM" id="SSF110296">
    <property type="entry name" value="Oligoxyloglucan reducing end-specific cellobiohydrolase"/>
    <property type="match status" value="1"/>
</dbReference>
<comment type="caution">
    <text evidence="1">The sequence shown here is derived from an EMBL/GenBank/DDBJ whole genome shotgun (WGS) entry which is preliminary data.</text>
</comment>
<dbReference type="RefSeq" id="WP_379853244.1">
    <property type="nucleotide sequence ID" value="NZ_JBHZPZ010000001.1"/>
</dbReference>
<gene>
    <name evidence="1" type="ORF">ACFX5E_00710</name>
</gene>
<dbReference type="Proteomes" id="UP001600109">
    <property type="component" value="Unassembled WGS sequence"/>
</dbReference>
<dbReference type="Gene3D" id="2.130.10.10">
    <property type="entry name" value="YVTN repeat-like/Quinoprotein amine dehydrogenase"/>
    <property type="match status" value="1"/>
</dbReference>
<dbReference type="InterPro" id="IPR015943">
    <property type="entry name" value="WD40/YVTN_repeat-like_dom_sf"/>
</dbReference>